<accession>A0A6A6PBV3</accession>
<evidence type="ECO:0000256" key="7">
    <source>
        <dbReference type="SAM" id="MobiDB-lite"/>
    </source>
</evidence>
<dbReference type="Proteomes" id="UP000799766">
    <property type="component" value="Unassembled WGS sequence"/>
</dbReference>
<feature type="domain" description="DUF3638" evidence="8">
    <location>
        <begin position="1956"/>
        <end position="2172"/>
    </location>
</feature>
<keyword evidence="3" id="KW-0645">Protease</keyword>
<evidence type="ECO:0000256" key="5">
    <source>
        <dbReference type="ARBA" id="ARBA00022801"/>
    </source>
</evidence>
<dbReference type="PANTHER" id="PTHR13367">
    <property type="entry name" value="UBIQUITIN THIOESTERASE"/>
    <property type="match status" value="1"/>
</dbReference>
<protein>
    <recommendedName>
        <fullName evidence="2">ubiquitinyl hydrolase 1</fullName>
        <ecNumber evidence="2">3.4.19.12</ecNumber>
    </recommendedName>
</protein>
<dbReference type="InterPro" id="IPR027417">
    <property type="entry name" value="P-loop_NTPase"/>
</dbReference>
<gene>
    <name evidence="11" type="ORF">BDY21DRAFT_296292</name>
</gene>
<evidence type="ECO:0000256" key="3">
    <source>
        <dbReference type="ARBA" id="ARBA00022670"/>
    </source>
</evidence>
<keyword evidence="12" id="KW-1185">Reference proteome</keyword>
<sequence>MAFDPYLKYIFHHVFLPPRLPQQDDNDRYADLALVECVKKSLREFKQLFHLNAREAVVRGRSMLSRLRRYLEQEVDGKLSTLLSEMEVDDVLPLHVQAQNAGLLIHRKQDSFIFMAFELSAAAESVMSAGRLRRTFPGSAVEVTRTRVLEPNFLVELERTLDSLAVEMPPDAVVKTTKAGRQVQEERDATLPIYVTELLIAILHANGHTASVIGFHKHVREDVLWDAAKLPWRRSPFWLLLRVSLQWCLALPADDAERCGTYKAFMAFFMSRILIHSMKLEMPSEMTYIMMAKVVRRLNKLSPPEDAPWLAPVRDAVRAAHRFLNQRWIALQQTPRLTIAGNPQLAPEAFQQGLQLRATSLRTYLKNRPTSLPRSSVSPTFTPPSRPRIDWTGPALPIGGPHHEAHTIWLVDVESWVADRLDSWVEATLASHGGRVLLSDHVFSQLGYFASRYQSEAATVYAGRPDLFSVMILTVMELWRAMDKLVRSDCSLLNDYGPGFSQDVFEPLLLRTRSQAERIRRFQAYIAKRLRVATYGGLEALTSFGRPSSLGVRFYDRSANHQALRSKIEDTAHFHRRTKEAELSQKLRRYRQLVDSASAMDCDYIIRSNNSSSWEEHQPHNCERCQRLSDARRMDIDPYEWPLPQADLAAKGVIFELDVPEGIAEWRDATLRLLNLLSPKTETQSYEKMYEFSDTDSLRGFVSTNGRQYQLRSEVKPFCRTHYKRPKVSSATESDVWRPHGARYEPFDIQRWHWPYDSEVEIRHSCTFQLPSGPYQPLQDALLNTTHTSNRAIAQSHSTTLDSHEAYIFGAFRAGHRLQLLNLARELVSPVLRFNREETRLLVMQALWQVGPDATGGIGEAHTLMEDESFGKQLLVALDNALGRHSENWQNGTAMRIFSAVARRLLSVTPHANIKSRTHRFLNDLRTIVLGWMRDLVRSRREAPDESSRHVRGLCTLDTALICYETLDVGPEELGNLFSCPYNVTAAIECVIHIYDLSLADTAELSTSTQRLLEDSRRLAVVAEGPLRDAISTVPEALDSAIKRIWNGYRPAPWSHQGSWLISVASRGATTNTVHIDMLSGRLIVNGHPLTRLPPEYESHETYRRLLGSAVVDIVPSRMPGMRFLSRNYLGGSQLHFGLDGNELIIRAESDEGIRELIPLHVLRGDFPDHFVEDFAHWLHLNDGIIEWRSLTSPWTPVATSWRLDLGSFTLRDDQLTLIDPTSRAAGAIHAIFKPIERPGRVHIFQDADSVTISLPRYRLEFDLGDRRILSRRILSRQYPGMWIDEQPSIGTLTGLRSRLTLRDACKQTILIPFGTVRASRNGDHVDVSVRPDNETHVYAYDVDRRLGRLHSDRTYQAKLFRCYLHALTSSCLPDELTGRTGTEMSLTGLRRAWARSFATLGNAELLLLEKLANLSPRLKFYPSHLRVMQQMNWEDLPSLSQHPAFFFAIRDIFQHAEYLTVFSGVELSLPSRNEFLLRRFASRQAAFRIEGFGAELLPSETGYSRDRGNSARQGGAWTLARLANDWSSSVRLCKNLPVIIASWGCVGFFSDPLRLGYHRDWLLPPRESLAGRFFGLQQELTSTQPGSDRFRIMFWLATLAFAPEADIGLCHVLLAFATVPSLRNPLPRQSYDLNEGYSPTQVELETIARTNSRRMHECPESRLTRLQGENRKRFQARTWRTFQSNLNEQVCHFSKAMMSLWPDRRLPMIIDNSLPASVLQYINVAAARDATDRKFRSWSNNEYLLNRLFDIQTTLDSLDKREMVAPSFNTTDFSLLPPDRRGYLRFVDVVQEPPVLPSVTEAYRTAVEPGVNHLSIADLRRRLQPSSDYEKGYLDSLEESLAASRTRILDDSVTMSPTFGGNVSPTEGQTRRNHVSILENAQEMLIAAISGSSSAQKLAKEVGLAPRVSPMALLERIDYCQREHLPNGWLAAFVKYGQFLRAAQRADRDLKPTMPASQPDRLLFELENDLTIRPVQHEIVHEMMQPSNNRNTVLQLDMGQGKTSVITPIVAAGLADGSCLLRVIVLRQLATPMYHLLADRLGGLLNRPIFMMPFNRELRLRSDQVNVIQATLERCERGGGVLLSQPEHLLSFELLVLDHGIYCERSASRLLDTRQWLLAHARDILDESDEILNVRFELVYTLDHQTDVEFAPNRWLLIQRVLGMLAVYATTSQDIIVHSNPGHFPRLELLNEASVRRFFHGLLQYVCSHGLPGLRFSSWSSAQRAALRTYLNEKDLDSNDLRIAAVLPYLDCPGYYKSLLVLRGLFAHGILSFCLHWRWRVHYGLDSARTRLAVPYRAKDRPAPRAEFSHPDVIIVLTCLSYYHNGLDDSQLRDCFDMLSRLDDSEDVYADWVRDAPALPVGYHSLVGVNLQDDDRCTRLIFPALRFAPSVVDFYVSHHVLVRELRAFSTKLAASGWDLARPQAHPTTGFSGTNDSRELLPATIHQADLPAQQHTNATVLSRLLSPDNSYLSLGIDGADALLDAITNARVLIDVGARVLEWTNLELASAWLQRSDAEAAVFFNDSDEVCVLDRGGRVDLLVLSPFARRLDRCVVYLDEVHTRGVDLQLPDCTAAVTLAPDLTKDRLVQACMRMRRLGAGQSMRFVGSSDVERCIKRCGSVSVADVVAWCIRQTWAQTRRCVPRWATQGKRFVQHQAAWSSQDWSPKELRRRFGEPDARSLEQMYGLERRDDHDASVSASNEEWDSELLIAIHKKCVYFAVRDHEVVGLEEEQERELSPETEREQQTEPPPNVQPESPFLHPDLVLFFQDGVIKRSNAFRPAIRVFEDTSAATYLEATAWPDEFIATADFCRTVVRSGTHAVLDKFLRPVHWVAQSNSALVIISPHEANEMLAFRANWAASMHIYAPRTSMAAWALHNLSFCAINAPVVPVPALYPMQLNLFAGQTVFDEDECISLGRFLGLCHDGSTAAEVDGYCGPNPGTPFRRSPIAFLRDLVAIRRGKPFDRSPLGRVLLG</sequence>
<dbReference type="EMBL" id="MU001671">
    <property type="protein sequence ID" value="KAF2461227.1"/>
    <property type="molecule type" value="Genomic_DNA"/>
</dbReference>
<feature type="domain" description="DUF3645" evidence="9">
    <location>
        <begin position="2287"/>
        <end position="2319"/>
    </location>
</feature>
<dbReference type="Pfam" id="PF20255">
    <property type="entry name" value="DUF6606"/>
    <property type="match status" value="1"/>
</dbReference>
<dbReference type="InterPro" id="IPR051346">
    <property type="entry name" value="OTU_Deubiquitinase"/>
</dbReference>
<dbReference type="OrthoDB" id="3182339at2759"/>
<feature type="region of interest" description="Disordered" evidence="7">
    <location>
        <begin position="2730"/>
        <end position="2757"/>
    </location>
</feature>
<organism evidence="11 12">
    <name type="scientific">Lineolata rhizophorae</name>
    <dbReference type="NCBI Taxonomy" id="578093"/>
    <lineage>
        <taxon>Eukaryota</taxon>
        <taxon>Fungi</taxon>
        <taxon>Dikarya</taxon>
        <taxon>Ascomycota</taxon>
        <taxon>Pezizomycotina</taxon>
        <taxon>Dothideomycetes</taxon>
        <taxon>Dothideomycetes incertae sedis</taxon>
        <taxon>Lineolatales</taxon>
        <taxon>Lineolataceae</taxon>
        <taxon>Lineolata</taxon>
    </lineage>
</organism>
<dbReference type="InterPro" id="IPR046541">
    <property type="entry name" value="DUF6606"/>
</dbReference>
<dbReference type="InterPro" id="IPR022099">
    <property type="entry name" value="DUF3638"/>
</dbReference>
<dbReference type="GO" id="GO:0004843">
    <property type="term" value="F:cysteine-type deubiquitinase activity"/>
    <property type="evidence" value="ECO:0007669"/>
    <property type="project" value="UniProtKB-EC"/>
</dbReference>
<keyword evidence="5" id="KW-0378">Hydrolase</keyword>
<evidence type="ECO:0000256" key="1">
    <source>
        <dbReference type="ARBA" id="ARBA00000707"/>
    </source>
</evidence>
<dbReference type="EC" id="3.4.19.12" evidence="2"/>
<keyword evidence="4" id="KW-0833">Ubl conjugation pathway</keyword>
<evidence type="ECO:0000259" key="9">
    <source>
        <dbReference type="Pfam" id="PF12359"/>
    </source>
</evidence>
<feature type="domain" description="DUF6606" evidence="10">
    <location>
        <begin position="10"/>
        <end position="274"/>
    </location>
</feature>
<proteinExistence type="predicted"/>
<dbReference type="Pfam" id="PF12340">
    <property type="entry name" value="DUF3638"/>
    <property type="match status" value="1"/>
</dbReference>
<dbReference type="GO" id="GO:0006508">
    <property type="term" value="P:proteolysis"/>
    <property type="evidence" value="ECO:0007669"/>
    <property type="project" value="UniProtKB-KW"/>
</dbReference>
<dbReference type="PANTHER" id="PTHR13367:SF34">
    <property type="match status" value="1"/>
</dbReference>
<comment type="catalytic activity">
    <reaction evidence="1">
        <text>Thiol-dependent hydrolysis of ester, thioester, amide, peptide and isopeptide bonds formed by the C-terminal Gly of ubiquitin (a 76-residue protein attached to proteins as an intracellular targeting signal).</text>
        <dbReference type="EC" id="3.4.19.12"/>
    </reaction>
</comment>
<evidence type="ECO:0000256" key="4">
    <source>
        <dbReference type="ARBA" id="ARBA00022786"/>
    </source>
</evidence>
<dbReference type="Pfam" id="PF12359">
    <property type="entry name" value="DUF3645"/>
    <property type="match status" value="1"/>
</dbReference>
<keyword evidence="6" id="KW-0788">Thiol protease</keyword>
<name>A0A6A6PBV3_9PEZI</name>
<dbReference type="InterPro" id="IPR022105">
    <property type="entry name" value="DUF3645"/>
</dbReference>
<evidence type="ECO:0000313" key="12">
    <source>
        <dbReference type="Proteomes" id="UP000799766"/>
    </source>
</evidence>
<evidence type="ECO:0000259" key="8">
    <source>
        <dbReference type="Pfam" id="PF12340"/>
    </source>
</evidence>
<evidence type="ECO:0000259" key="10">
    <source>
        <dbReference type="Pfam" id="PF20255"/>
    </source>
</evidence>
<feature type="compositionally biased region" description="Basic and acidic residues" evidence="7">
    <location>
        <begin position="2735"/>
        <end position="2746"/>
    </location>
</feature>
<reference evidence="11" key="1">
    <citation type="journal article" date="2020" name="Stud. Mycol.">
        <title>101 Dothideomycetes genomes: a test case for predicting lifestyles and emergence of pathogens.</title>
        <authorList>
            <person name="Haridas S."/>
            <person name="Albert R."/>
            <person name="Binder M."/>
            <person name="Bloem J."/>
            <person name="Labutti K."/>
            <person name="Salamov A."/>
            <person name="Andreopoulos B."/>
            <person name="Baker S."/>
            <person name="Barry K."/>
            <person name="Bills G."/>
            <person name="Bluhm B."/>
            <person name="Cannon C."/>
            <person name="Castanera R."/>
            <person name="Culley D."/>
            <person name="Daum C."/>
            <person name="Ezra D."/>
            <person name="Gonzalez J."/>
            <person name="Henrissat B."/>
            <person name="Kuo A."/>
            <person name="Liang C."/>
            <person name="Lipzen A."/>
            <person name="Lutzoni F."/>
            <person name="Magnuson J."/>
            <person name="Mondo S."/>
            <person name="Nolan M."/>
            <person name="Ohm R."/>
            <person name="Pangilinan J."/>
            <person name="Park H.-J."/>
            <person name="Ramirez L."/>
            <person name="Alfaro M."/>
            <person name="Sun H."/>
            <person name="Tritt A."/>
            <person name="Yoshinaga Y."/>
            <person name="Zwiers L.-H."/>
            <person name="Turgeon B."/>
            <person name="Goodwin S."/>
            <person name="Spatafora J."/>
            <person name="Crous P."/>
            <person name="Grigoriev I."/>
        </authorList>
    </citation>
    <scope>NUCLEOTIDE SEQUENCE</scope>
    <source>
        <strain evidence="11">ATCC 16933</strain>
    </source>
</reference>
<dbReference type="SUPFAM" id="SSF52540">
    <property type="entry name" value="P-loop containing nucleoside triphosphate hydrolases"/>
    <property type="match status" value="1"/>
</dbReference>
<evidence type="ECO:0000313" key="11">
    <source>
        <dbReference type="EMBL" id="KAF2461227.1"/>
    </source>
</evidence>
<evidence type="ECO:0000256" key="6">
    <source>
        <dbReference type="ARBA" id="ARBA00022807"/>
    </source>
</evidence>
<evidence type="ECO:0000256" key="2">
    <source>
        <dbReference type="ARBA" id="ARBA00012759"/>
    </source>
</evidence>